<dbReference type="EMBL" id="CP003222">
    <property type="protein sequence ID" value="AEW85060.1"/>
    <property type="molecule type" value="Genomic_DNA"/>
</dbReference>
<dbReference type="NCBIfam" id="NF033632">
    <property type="entry name" value="SLATT_4"/>
    <property type="match status" value="1"/>
</dbReference>
<evidence type="ECO:0008006" key="4">
    <source>
        <dbReference type="Google" id="ProtNLM"/>
    </source>
</evidence>
<sequence>MNKSELLLLDWMRKIHQLEYAHCYQSIFYTKLEKRIGLLSFFLTTTIAFTYRFPFINYPWIKEYVLPLIAFIVAILAGYQTFIKPGEKSETHRKLGLEYEKIRHDIEPLFLLASNTQNSELESKTKEIKSKWDTLNTLYVNECYYKQANDKVNSFNKYPKELDFIPDRKQ</sequence>
<keyword evidence="1" id="KW-0812">Transmembrane</keyword>
<evidence type="ECO:0000313" key="2">
    <source>
        <dbReference type="EMBL" id="AEW85060.1"/>
    </source>
</evidence>
<accession>G8X8C3</accession>
<reference evidence="2 3" key="1">
    <citation type="journal article" date="2012" name="J. Bacteriol.">
        <title>Genome Sequence of the Fish Pathogen Flavobacterium columnare ATCC 49512.</title>
        <authorList>
            <person name="Tekedar H.C."/>
            <person name="Karsi A."/>
            <person name="Gillaspy A.F."/>
            <person name="Dyer D.W."/>
            <person name="Benton N.R."/>
            <person name="Zaitshik J."/>
            <person name="Vamenta S."/>
            <person name="Banes M.M."/>
            <person name="Gulsoy N."/>
            <person name="Aboko-Cole M."/>
            <person name="Waldbieser G.C."/>
            <person name="Lawrence M.L."/>
        </authorList>
    </citation>
    <scope>NUCLEOTIDE SEQUENCE [LARGE SCALE GENOMIC DNA]</scope>
    <source>
        <strain evidence="3">ATCC 49512 / CIP 103533 / TG 44/87</strain>
    </source>
</reference>
<dbReference type="eggNOG" id="ENOG50303NH">
    <property type="taxonomic scope" value="Bacteria"/>
</dbReference>
<evidence type="ECO:0000313" key="3">
    <source>
        <dbReference type="Proteomes" id="UP000005638"/>
    </source>
</evidence>
<organism evidence="2 3">
    <name type="scientific">Flavobacterium columnare (strain ATCC 49512 / CIP 103533 / TG 44/87)</name>
    <dbReference type="NCBI Taxonomy" id="1041826"/>
    <lineage>
        <taxon>Bacteria</taxon>
        <taxon>Pseudomonadati</taxon>
        <taxon>Bacteroidota</taxon>
        <taxon>Flavobacteriia</taxon>
        <taxon>Flavobacteriales</taxon>
        <taxon>Flavobacteriaceae</taxon>
        <taxon>Flavobacterium</taxon>
    </lineage>
</organism>
<name>G8X8C3_FLACA</name>
<gene>
    <name evidence="2" type="ordered locus">FCOL_01055</name>
</gene>
<keyword evidence="3" id="KW-1185">Reference proteome</keyword>
<proteinExistence type="predicted"/>
<keyword evidence="1" id="KW-1133">Transmembrane helix</keyword>
<keyword evidence="1" id="KW-0472">Membrane</keyword>
<evidence type="ECO:0000256" key="1">
    <source>
        <dbReference type="SAM" id="Phobius"/>
    </source>
</evidence>
<dbReference type="HOGENOM" id="CLU_1568429_0_0_10"/>
<dbReference type="AlphaFoldDB" id="G8X8C3"/>
<dbReference type="KEGG" id="fco:FCOL_01055"/>
<feature type="transmembrane region" description="Helical" evidence="1">
    <location>
        <begin position="65"/>
        <end position="83"/>
    </location>
</feature>
<feature type="transmembrane region" description="Helical" evidence="1">
    <location>
        <begin position="36"/>
        <end position="53"/>
    </location>
</feature>
<dbReference type="Proteomes" id="UP000005638">
    <property type="component" value="Chromosome"/>
</dbReference>
<protein>
    <recommendedName>
        <fullName evidence="4">SLATT domain-containing protein</fullName>
    </recommendedName>
</protein>